<evidence type="ECO:0000259" key="1">
    <source>
        <dbReference type="PROSITE" id="PS50904"/>
    </source>
</evidence>
<proteinExistence type="predicted"/>
<organism evidence="2 3">
    <name type="scientific">Frankliniella occidentalis</name>
    <name type="common">Western flower thrips</name>
    <name type="synonym">Euthrips occidentalis</name>
    <dbReference type="NCBI Taxonomy" id="133901"/>
    <lineage>
        <taxon>Eukaryota</taxon>
        <taxon>Metazoa</taxon>
        <taxon>Ecdysozoa</taxon>
        <taxon>Arthropoda</taxon>
        <taxon>Hexapoda</taxon>
        <taxon>Insecta</taxon>
        <taxon>Pterygota</taxon>
        <taxon>Neoptera</taxon>
        <taxon>Paraneoptera</taxon>
        <taxon>Thysanoptera</taxon>
        <taxon>Terebrantia</taxon>
        <taxon>Thripoidea</taxon>
        <taxon>Thripidae</taxon>
        <taxon>Frankliniella</taxon>
    </lineage>
</organism>
<reference evidence="3" key="1">
    <citation type="submission" date="2025-08" db="UniProtKB">
        <authorList>
            <consortium name="RefSeq"/>
        </authorList>
    </citation>
    <scope>IDENTIFICATION</scope>
    <source>
        <tissue evidence="3">Whole organism</tissue>
    </source>
</reference>
<dbReference type="InterPro" id="IPR006797">
    <property type="entry name" value="PRELI/MSF1_dom"/>
</dbReference>
<sequence>MVLGYTVNHLFQHPVEKVVNAHRKSYDESKDIIEVKQVEHEHDVQGLEYVKWIITSFNPMPNIVKKMGGMDHPNIQTEEEMWVDEPSRRHWFRQQNISFIDNMILQKNSTFVPDSHNPDWTCFEQAGAVDMSNLGFVGKALELLYKNVMENDVRKQIAMIEGILNKKL</sequence>
<gene>
    <name evidence="3" type="primary">LOC113217258</name>
</gene>
<accession>A0A6J1TH99</accession>
<dbReference type="InterPro" id="IPR037365">
    <property type="entry name" value="Slowmo/Ups"/>
</dbReference>
<dbReference type="GO" id="GO:0005758">
    <property type="term" value="C:mitochondrial intermembrane space"/>
    <property type="evidence" value="ECO:0007669"/>
    <property type="project" value="InterPro"/>
</dbReference>
<evidence type="ECO:0000313" key="2">
    <source>
        <dbReference type="Proteomes" id="UP000504606"/>
    </source>
</evidence>
<dbReference type="GeneID" id="113217258"/>
<keyword evidence="2" id="KW-1185">Reference proteome</keyword>
<dbReference type="PROSITE" id="PS50904">
    <property type="entry name" value="PRELI_MSF1"/>
    <property type="match status" value="1"/>
</dbReference>
<protein>
    <submittedName>
        <fullName evidence="3">PRELI domain-containing protein 2</fullName>
    </submittedName>
</protein>
<dbReference type="RefSeq" id="XP_026292859.1">
    <property type="nucleotide sequence ID" value="XM_026437074.2"/>
</dbReference>
<dbReference type="PANTHER" id="PTHR11158">
    <property type="entry name" value="MSF1/PX19 RELATED"/>
    <property type="match status" value="1"/>
</dbReference>
<evidence type="ECO:0000313" key="3">
    <source>
        <dbReference type="RefSeq" id="XP_026292859.1"/>
    </source>
</evidence>
<name>A0A6J1TH99_FRAOC</name>
<dbReference type="KEGG" id="foc:113217258"/>
<dbReference type="OrthoDB" id="407630at2759"/>
<dbReference type="Proteomes" id="UP000504606">
    <property type="component" value="Unplaced"/>
</dbReference>
<dbReference type="Pfam" id="PF04707">
    <property type="entry name" value="PRELI"/>
    <property type="match status" value="1"/>
</dbReference>
<feature type="domain" description="PRELI/MSF1" evidence="1">
    <location>
        <begin position="1"/>
        <end position="168"/>
    </location>
</feature>
<dbReference type="AlphaFoldDB" id="A0A6J1TH99"/>